<feature type="compositionally biased region" description="Basic and acidic residues" evidence="2">
    <location>
        <begin position="77"/>
        <end position="87"/>
    </location>
</feature>
<gene>
    <name evidence="3" type="ORF">SDC9_36744</name>
</gene>
<dbReference type="Pfam" id="PF14193">
    <property type="entry name" value="DUF4315"/>
    <property type="match status" value="1"/>
</dbReference>
<protein>
    <recommendedName>
        <fullName evidence="4">DUF4315 family protein</fullName>
    </recommendedName>
</protein>
<dbReference type="AlphaFoldDB" id="A0A644VH36"/>
<accession>A0A644VH36</accession>
<reference evidence="3" key="1">
    <citation type="submission" date="2019-08" db="EMBL/GenBank/DDBJ databases">
        <authorList>
            <person name="Kucharzyk K."/>
            <person name="Murdoch R.W."/>
            <person name="Higgins S."/>
            <person name="Loffler F."/>
        </authorList>
    </citation>
    <scope>NUCLEOTIDE SEQUENCE</scope>
</reference>
<sequence length="87" mass="10237">MSTKLDKVISDIEKTEKKITEMQTMLREMYDKKTELENVEIVNTIRAMVMDKESILDFLKTMKPAQAKPVKTPTYHVTEKEEKNENE</sequence>
<evidence type="ECO:0008006" key="4">
    <source>
        <dbReference type="Google" id="ProtNLM"/>
    </source>
</evidence>
<comment type="caution">
    <text evidence="3">The sequence shown here is derived from an EMBL/GenBank/DDBJ whole genome shotgun (WGS) entry which is preliminary data.</text>
</comment>
<organism evidence="3">
    <name type="scientific">bioreactor metagenome</name>
    <dbReference type="NCBI Taxonomy" id="1076179"/>
    <lineage>
        <taxon>unclassified sequences</taxon>
        <taxon>metagenomes</taxon>
        <taxon>ecological metagenomes</taxon>
    </lineage>
</organism>
<keyword evidence="1" id="KW-0175">Coiled coil</keyword>
<name>A0A644VH36_9ZZZZ</name>
<evidence type="ECO:0000256" key="1">
    <source>
        <dbReference type="SAM" id="Coils"/>
    </source>
</evidence>
<dbReference type="EMBL" id="VSSQ01000310">
    <property type="protein sequence ID" value="MPL90689.1"/>
    <property type="molecule type" value="Genomic_DNA"/>
</dbReference>
<dbReference type="InterPro" id="IPR025464">
    <property type="entry name" value="DUF4315"/>
</dbReference>
<proteinExistence type="predicted"/>
<feature type="coiled-coil region" evidence="1">
    <location>
        <begin position="5"/>
        <end position="32"/>
    </location>
</feature>
<evidence type="ECO:0000313" key="3">
    <source>
        <dbReference type="EMBL" id="MPL90689.1"/>
    </source>
</evidence>
<evidence type="ECO:0000256" key="2">
    <source>
        <dbReference type="SAM" id="MobiDB-lite"/>
    </source>
</evidence>
<feature type="region of interest" description="Disordered" evidence="2">
    <location>
        <begin position="67"/>
        <end position="87"/>
    </location>
</feature>